<protein>
    <submittedName>
        <fullName evidence="1">Uncharacterized protein</fullName>
    </submittedName>
</protein>
<dbReference type="AlphaFoldDB" id="A0A239IYI4"/>
<sequence length="77" mass="9128">MLEEKRKDLDTEKQKALLQRMLTELSRANPDLYYRSTSEIASYIERYVAEEASLLVEERALLERLNQRDIQILLSLN</sequence>
<reference evidence="1 2" key="1">
    <citation type="submission" date="2017-06" db="EMBL/GenBank/DDBJ databases">
        <authorList>
            <person name="Kim H.J."/>
            <person name="Triplett B.A."/>
        </authorList>
    </citation>
    <scope>NUCLEOTIDE SEQUENCE [LARGE SCALE GENOMIC DNA]</scope>
    <source>
        <strain evidence="1 2">DSM 29339</strain>
    </source>
</reference>
<evidence type="ECO:0000313" key="1">
    <source>
        <dbReference type="EMBL" id="SNS98687.1"/>
    </source>
</evidence>
<dbReference type="Proteomes" id="UP000198426">
    <property type="component" value="Unassembled WGS sequence"/>
</dbReference>
<evidence type="ECO:0000313" key="2">
    <source>
        <dbReference type="Proteomes" id="UP000198426"/>
    </source>
</evidence>
<dbReference type="OrthoDB" id="7679210at2"/>
<keyword evidence="2" id="KW-1185">Reference proteome</keyword>
<gene>
    <name evidence="1" type="ORF">SAMN05421757_10517</name>
</gene>
<organism evidence="1 2">
    <name type="scientific">Tropicimonas sediminicola</name>
    <dbReference type="NCBI Taxonomy" id="1031541"/>
    <lineage>
        <taxon>Bacteria</taxon>
        <taxon>Pseudomonadati</taxon>
        <taxon>Pseudomonadota</taxon>
        <taxon>Alphaproteobacteria</taxon>
        <taxon>Rhodobacterales</taxon>
        <taxon>Roseobacteraceae</taxon>
        <taxon>Tropicimonas</taxon>
    </lineage>
</organism>
<dbReference type="EMBL" id="FZOY01000005">
    <property type="protein sequence ID" value="SNS98687.1"/>
    <property type="molecule type" value="Genomic_DNA"/>
</dbReference>
<accession>A0A239IYI4</accession>
<name>A0A239IYI4_9RHOB</name>
<proteinExistence type="predicted"/>